<evidence type="ECO:0000256" key="1">
    <source>
        <dbReference type="ARBA" id="ARBA00004496"/>
    </source>
</evidence>
<dbReference type="GO" id="GO:0008270">
    <property type="term" value="F:zinc ion binding"/>
    <property type="evidence" value="ECO:0007669"/>
    <property type="project" value="UniProtKB-KW"/>
</dbReference>
<dbReference type="Gene3D" id="2.60.210.10">
    <property type="entry name" value="Apoptosis, Tumor Necrosis Factor Receptor Associated Protein 2, Chain A"/>
    <property type="match status" value="1"/>
</dbReference>
<dbReference type="GO" id="GO:0005164">
    <property type="term" value="F:tumor necrosis factor receptor binding"/>
    <property type="evidence" value="ECO:0007669"/>
    <property type="project" value="TreeGrafter"/>
</dbReference>
<dbReference type="GO" id="GO:0007165">
    <property type="term" value="P:signal transduction"/>
    <property type="evidence" value="ECO:0007669"/>
    <property type="project" value="InterPro"/>
</dbReference>
<dbReference type="PROSITE" id="PS50144">
    <property type="entry name" value="MATH"/>
    <property type="match status" value="1"/>
</dbReference>
<comment type="caution">
    <text evidence="14">The sequence shown here is derived from an EMBL/GenBank/DDBJ whole genome shotgun (WGS) entry which is preliminary data.</text>
</comment>
<keyword evidence="4" id="KW-0053">Apoptosis</keyword>
<dbReference type="SMART" id="SM00061">
    <property type="entry name" value="MATH"/>
    <property type="match status" value="1"/>
</dbReference>
<evidence type="ECO:0000256" key="6">
    <source>
        <dbReference type="ARBA" id="ARBA00022833"/>
    </source>
</evidence>
<feature type="region of interest" description="Disordered" evidence="11">
    <location>
        <begin position="473"/>
        <end position="496"/>
    </location>
</feature>
<keyword evidence="5 9" id="KW-0479">Metal-binding</keyword>
<comment type="subcellular location">
    <subcellularLocation>
        <location evidence="1">Cytoplasm</location>
    </subcellularLocation>
</comment>
<reference evidence="14" key="1">
    <citation type="submission" date="2021-02" db="EMBL/GenBank/DDBJ databases">
        <authorList>
            <person name="Nowell W R."/>
        </authorList>
    </citation>
    <scope>NUCLEOTIDE SEQUENCE</scope>
</reference>
<evidence type="ECO:0000256" key="3">
    <source>
        <dbReference type="ARBA" id="ARBA00022499"/>
    </source>
</evidence>
<keyword evidence="5 9" id="KW-0863">Zinc-finger</keyword>
<dbReference type="GO" id="GO:0006915">
    <property type="term" value="P:apoptotic process"/>
    <property type="evidence" value="ECO:0007669"/>
    <property type="project" value="UniProtKB-KW"/>
</dbReference>
<dbReference type="PROSITE" id="PS50089">
    <property type="entry name" value="ZF_RING_2"/>
    <property type="match status" value="1"/>
</dbReference>
<dbReference type="GO" id="GO:0042981">
    <property type="term" value="P:regulation of apoptotic process"/>
    <property type="evidence" value="ECO:0007669"/>
    <property type="project" value="InterPro"/>
</dbReference>
<keyword evidence="6" id="KW-0862">Zinc</keyword>
<dbReference type="CDD" id="cd00270">
    <property type="entry name" value="MATH_TRAF_C"/>
    <property type="match status" value="1"/>
</dbReference>
<dbReference type="SUPFAM" id="SSF49599">
    <property type="entry name" value="TRAF domain-like"/>
    <property type="match status" value="1"/>
</dbReference>
<dbReference type="InterPro" id="IPR013083">
    <property type="entry name" value="Znf_RING/FYVE/PHD"/>
</dbReference>
<evidence type="ECO:0000256" key="2">
    <source>
        <dbReference type="ARBA" id="ARBA00022490"/>
    </source>
</evidence>
<sequence length="496" mass="57106">MLGFNARNLSSIDPQYKCRICSRILRNPVQLNCGHRQCKSCVEYRLQAERIKCPECGHETLESEILPDRGVKNDMKSIGILCSFCPWEGMFKVYENHLNEFHANPTCDYCGTSFNSINELDIHQTTNCSEIRVPCPLKDYGCATSVRQLYMVEHYRSLEHQIAIIAFIRRDVPKLLSDTMDIDHFPQTTTSLVETHNTPLEEVRDMIAVLENGVDVLNEDAKRLSIETNKLSNAIEKLNNEYNALKLSIQEQNTYLDGIKPKQDALQQEVSTLQQTIDGSQSISYDGTYTWRISGFREKMADAQTERQTSIYSLPFYSSPTGYKMRGRIYLNGDGNARRTHISLFFVLMRSEYDAILRFPFSYKVTFCLFDQTSAQRHIIDSFRPDIKSNSFQRPRSEMNIASGIPKFFSLELLQDEANPYVRDDTMFIKIMVDFGDMPKTLLPFAFSVNPGYTITIQQNLIRKEAERRSQQQQQLLTSAMSWPTTDSSIVKTEEQ</sequence>
<evidence type="ECO:0000259" key="13">
    <source>
        <dbReference type="PROSITE" id="PS50144"/>
    </source>
</evidence>
<organism evidence="14 15">
    <name type="scientific">Adineta ricciae</name>
    <name type="common">Rotifer</name>
    <dbReference type="NCBI Taxonomy" id="249248"/>
    <lineage>
        <taxon>Eukaryota</taxon>
        <taxon>Metazoa</taxon>
        <taxon>Spiralia</taxon>
        <taxon>Gnathifera</taxon>
        <taxon>Rotifera</taxon>
        <taxon>Eurotatoria</taxon>
        <taxon>Bdelloidea</taxon>
        <taxon>Adinetida</taxon>
        <taxon>Adinetidae</taxon>
        <taxon>Adineta</taxon>
    </lineage>
</organism>
<feature type="compositionally biased region" description="Polar residues" evidence="11">
    <location>
        <begin position="478"/>
        <end position="496"/>
    </location>
</feature>
<dbReference type="InterPro" id="IPR012227">
    <property type="entry name" value="TNF_rcpt-assoc_TRAF_met"/>
</dbReference>
<dbReference type="InterPro" id="IPR001841">
    <property type="entry name" value="Znf_RING"/>
</dbReference>
<evidence type="ECO:0008006" key="16">
    <source>
        <dbReference type="Google" id="ProtNLM"/>
    </source>
</evidence>
<evidence type="ECO:0000259" key="12">
    <source>
        <dbReference type="PROSITE" id="PS50089"/>
    </source>
</evidence>
<dbReference type="Proteomes" id="UP000663828">
    <property type="component" value="Unassembled WGS sequence"/>
</dbReference>
<evidence type="ECO:0000256" key="11">
    <source>
        <dbReference type="SAM" id="MobiDB-lite"/>
    </source>
</evidence>
<dbReference type="GO" id="GO:0043122">
    <property type="term" value="P:regulation of canonical NF-kappaB signal transduction"/>
    <property type="evidence" value="ECO:0007669"/>
    <property type="project" value="TreeGrafter"/>
</dbReference>
<gene>
    <name evidence="14" type="ORF">XAT740_LOCUS48619</name>
</gene>
<dbReference type="InterPro" id="IPR008974">
    <property type="entry name" value="TRAF-like"/>
</dbReference>
<proteinExistence type="predicted"/>
<feature type="coiled-coil region" evidence="10">
    <location>
        <begin position="200"/>
        <end position="255"/>
    </location>
</feature>
<dbReference type="SMART" id="SM00184">
    <property type="entry name" value="RING"/>
    <property type="match status" value="1"/>
</dbReference>
<dbReference type="EMBL" id="CAJNOR010007010">
    <property type="protein sequence ID" value="CAF1608670.1"/>
    <property type="molecule type" value="Genomic_DNA"/>
</dbReference>
<feature type="domain" description="MATH" evidence="13">
    <location>
        <begin position="286"/>
        <end position="433"/>
    </location>
</feature>
<evidence type="ECO:0000256" key="5">
    <source>
        <dbReference type="ARBA" id="ARBA00022771"/>
    </source>
</evidence>
<dbReference type="PANTHER" id="PTHR10131:SF138">
    <property type="entry name" value="RE66324P"/>
    <property type="match status" value="1"/>
</dbReference>
<dbReference type="InterPro" id="IPR049342">
    <property type="entry name" value="TRAF1-6_MATH_dom"/>
</dbReference>
<feature type="domain" description="RING-type" evidence="12">
    <location>
        <begin position="18"/>
        <end position="56"/>
    </location>
</feature>
<dbReference type="FunFam" id="2.60.210.10:FF:000001">
    <property type="entry name" value="TNF receptor-associated factor"/>
    <property type="match status" value="1"/>
</dbReference>
<keyword evidence="7" id="KW-0832">Ubl conjugation</keyword>
<dbReference type="GO" id="GO:0005737">
    <property type="term" value="C:cytoplasm"/>
    <property type="evidence" value="ECO:0007669"/>
    <property type="project" value="UniProtKB-SubCell"/>
</dbReference>
<dbReference type="Pfam" id="PF21355">
    <property type="entry name" value="TRAF-mep_MATH"/>
    <property type="match status" value="1"/>
</dbReference>
<keyword evidence="3" id="KW-1017">Isopeptide bond</keyword>
<evidence type="ECO:0000256" key="10">
    <source>
        <dbReference type="SAM" id="Coils"/>
    </source>
</evidence>
<dbReference type="AlphaFoldDB" id="A0A816BIF0"/>
<dbReference type="PIRSF" id="PIRSF015614">
    <property type="entry name" value="TRAF"/>
    <property type="match status" value="1"/>
</dbReference>
<dbReference type="Gene3D" id="3.30.40.10">
    <property type="entry name" value="Zinc/RING finger domain, C3HC4 (zinc finger)"/>
    <property type="match status" value="2"/>
</dbReference>
<dbReference type="PANTHER" id="PTHR10131">
    <property type="entry name" value="TNF RECEPTOR ASSOCIATED FACTOR"/>
    <property type="match status" value="1"/>
</dbReference>
<keyword evidence="8 10" id="KW-0175">Coiled coil</keyword>
<dbReference type="SUPFAM" id="SSF58100">
    <property type="entry name" value="Bacterial hemolysins"/>
    <property type="match status" value="1"/>
</dbReference>
<name>A0A816BIF0_ADIRI</name>
<dbReference type="GO" id="GO:0009898">
    <property type="term" value="C:cytoplasmic side of plasma membrane"/>
    <property type="evidence" value="ECO:0007669"/>
    <property type="project" value="TreeGrafter"/>
</dbReference>
<dbReference type="SUPFAM" id="SSF57850">
    <property type="entry name" value="RING/U-box"/>
    <property type="match status" value="1"/>
</dbReference>
<evidence type="ECO:0000256" key="7">
    <source>
        <dbReference type="ARBA" id="ARBA00022843"/>
    </source>
</evidence>
<evidence type="ECO:0000256" key="8">
    <source>
        <dbReference type="ARBA" id="ARBA00023054"/>
    </source>
</evidence>
<evidence type="ECO:0000313" key="14">
    <source>
        <dbReference type="EMBL" id="CAF1608670.1"/>
    </source>
</evidence>
<accession>A0A816BIF0</accession>
<keyword evidence="15" id="KW-1185">Reference proteome</keyword>
<dbReference type="InterPro" id="IPR002083">
    <property type="entry name" value="MATH/TRAF_dom"/>
</dbReference>
<keyword evidence="2" id="KW-0963">Cytoplasm</keyword>
<dbReference type="Pfam" id="PF13923">
    <property type="entry name" value="zf-C3HC4_2"/>
    <property type="match status" value="1"/>
</dbReference>
<protein>
    <recommendedName>
        <fullName evidence="16">RING-type domain-containing protein</fullName>
    </recommendedName>
</protein>
<evidence type="ECO:0000256" key="4">
    <source>
        <dbReference type="ARBA" id="ARBA00022703"/>
    </source>
</evidence>
<evidence type="ECO:0000256" key="9">
    <source>
        <dbReference type="PROSITE-ProRule" id="PRU00175"/>
    </source>
</evidence>
<evidence type="ECO:0000313" key="15">
    <source>
        <dbReference type="Proteomes" id="UP000663828"/>
    </source>
</evidence>